<dbReference type="Gene3D" id="1.10.390.10">
    <property type="entry name" value="Neutral Protease Domain 2"/>
    <property type="match status" value="1"/>
</dbReference>
<feature type="chain" id="PRO_5008392175" evidence="1">
    <location>
        <begin position="21"/>
        <end position="937"/>
    </location>
</feature>
<evidence type="ECO:0000313" key="2">
    <source>
        <dbReference type="EMBL" id="OAD91331.1"/>
    </source>
</evidence>
<evidence type="ECO:0000256" key="1">
    <source>
        <dbReference type="SAM" id="SignalP"/>
    </source>
</evidence>
<dbReference type="GO" id="GO:0008237">
    <property type="term" value="F:metallopeptidase activity"/>
    <property type="evidence" value="ECO:0007669"/>
    <property type="project" value="UniProtKB-KW"/>
</dbReference>
<evidence type="ECO:0000313" key="3">
    <source>
        <dbReference type="Proteomes" id="UP000077552"/>
    </source>
</evidence>
<sequence length="937" mass="109416">MILKRFLYSILLCLSVQAVAQHTLTIDATLNPSQRTISIKQQLTYKNTSADTLKEIFLFDWANSFSSKVTPLGKRFAENYESAFHFEKESERGKTTIEKIYTNSTVPLQWQRGAAVDILKVIPETPLKPGDSYTFNLEYTVKVSDDRFTRYGVDKQNDYKLRYWYIAPAVYDGEWQVYSNKNTDDLFLTPSDFSIKLHIPKNYTVTSDFDVVSENISENIKNLELSGKDRTNSVLYIEKNSNFETIETDKLQIVTNLQNSKVNPPVQALMIDRVVHFLDSKLGAYPHKKMVISETDYRTNPVYGLNQLPSFISPFPDGFEYDMEQLKTITRNYIDNTLILNSREDYWLQDALQIYLMMEYVDIYYPKMKIIGNLSNWWIIRWAHAADLEFNDQYPILYLNMARNNIHQPLTASKDSLLKFNMNIANGYYGASGLKYLNDYLGDDVLKKSIKEFYSENKMKPIKSSDFEAFLSEKTVLPINWFFEDFANTRTTIDFKIKKVEKKGDSLQVFIINNKKSELPVSLYGLNKDEIVFQTFTKPFDSITTITIPSENIRKLALNYEGRIPEYNRRNNFKAVKGLLNKPIQFRLFQDIEDPNYTQFFFMPIFEYNLYDGISTGLRLYNKTVLPKAVHYSLEPQFGFRSKTLVGSASISYTQTMDQGGLYAMRYGFSGNYYSYDRGLFYKRFTPYITFAFRNDDLRDNEKQFINLRNVNVYQDEDPNNPQQEPNYSVFNIQYVYSNPNLINYFRGVVDYEISSKFSKVSMNLEYRKLFLSNRQLNLRFFAGAFLFNDTRENEDFFSFALDRPNDYLFDYNYYGRSEDTGLFSQQLIIAEGGFKSQLEPAYANSWIATVNASTNIWKWIYAYGDAGLVHNKARGTNAVFDSGIRLSLVADYFELYFPVYSSLGFEPSLPHYDEKVRFIVTLSPKTLLGLFTRRWY</sequence>
<comment type="caution">
    <text evidence="2">The sequence shown here is derived from an EMBL/GenBank/DDBJ whole genome shotgun (WGS) entry which is preliminary data.</text>
</comment>
<gene>
    <name evidence="2" type="ORF">A7A78_12280</name>
</gene>
<dbReference type="InterPro" id="IPR027268">
    <property type="entry name" value="Peptidase_M4/M1_CTD_sf"/>
</dbReference>
<dbReference type="EMBL" id="LXIE01000014">
    <property type="protein sequence ID" value="OAD91331.1"/>
    <property type="molecule type" value="Genomic_DNA"/>
</dbReference>
<dbReference type="AlphaFoldDB" id="A0A1A9LF03"/>
<keyword evidence="2" id="KW-0645">Protease</keyword>
<accession>A0A1A9LF03</accession>
<proteinExistence type="predicted"/>
<keyword evidence="3" id="KW-1185">Reference proteome</keyword>
<dbReference type="SUPFAM" id="SSF55486">
    <property type="entry name" value="Metalloproteases ('zincins'), catalytic domain"/>
    <property type="match status" value="1"/>
</dbReference>
<protein>
    <submittedName>
        <fullName evidence="2">Metalloprotease</fullName>
    </submittedName>
</protein>
<dbReference type="OrthoDB" id="9813075at2"/>
<name>A0A1A9LF03_9FLAO</name>
<dbReference type="GO" id="GO:0006508">
    <property type="term" value="P:proteolysis"/>
    <property type="evidence" value="ECO:0007669"/>
    <property type="project" value="UniProtKB-KW"/>
</dbReference>
<keyword evidence="1" id="KW-0732">Signal</keyword>
<feature type="signal peptide" evidence="1">
    <location>
        <begin position="1"/>
        <end position="20"/>
    </location>
</feature>
<dbReference type="RefSeq" id="WP_068761888.1">
    <property type="nucleotide sequence ID" value="NZ_LXIE01000014.1"/>
</dbReference>
<dbReference type="Proteomes" id="UP000077552">
    <property type="component" value="Unassembled WGS sequence"/>
</dbReference>
<keyword evidence="2" id="KW-0482">Metalloprotease</keyword>
<keyword evidence="2" id="KW-0378">Hydrolase</keyword>
<organism evidence="2 3">
    <name type="scientific">Aequorivita soesokkakensis</name>
    <dbReference type="NCBI Taxonomy" id="1385699"/>
    <lineage>
        <taxon>Bacteria</taxon>
        <taxon>Pseudomonadati</taxon>
        <taxon>Bacteroidota</taxon>
        <taxon>Flavobacteriia</taxon>
        <taxon>Flavobacteriales</taxon>
        <taxon>Flavobacteriaceae</taxon>
        <taxon>Aequorivita</taxon>
    </lineage>
</organism>
<dbReference type="STRING" id="1385699.A7A78_12280"/>
<reference evidence="2 3" key="1">
    <citation type="submission" date="2016-05" db="EMBL/GenBank/DDBJ databases">
        <title>Genome sequencing of Vitellibacter soesokkakensis RSSK-12.</title>
        <authorList>
            <person name="Thevarajoo S."/>
            <person name="Selvaratnam C."/>
            <person name="Goh K.M."/>
            <person name="Chan K.-G."/>
            <person name="Chong C.S."/>
        </authorList>
    </citation>
    <scope>NUCLEOTIDE SEQUENCE [LARGE SCALE GENOMIC DNA]</scope>
    <source>
        <strain evidence="2 3">RSSK-12</strain>
    </source>
</reference>